<feature type="compositionally biased region" description="Acidic residues" evidence="1">
    <location>
        <begin position="255"/>
        <end position="268"/>
    </location>
</feature>
<feature type="compositionally biased region" description="Acidic residues" evidence="1">
    <location>
        <begin position="217"/>
        <end position="237"/>
    </location>
</feature>
<evidence type="ECO:0000313" key="3">
    <source>
        <dbReference type="Proteomes" id="UP001165122"/>
    </source>
</evidence>
<organism evidence="2 3">
    <name type="scientific">Triparma laevis f. longispina</name>
    <dbReference type="NCBI Taxonomy" id="1714387"/>
    <lineage>
        <taxon>Eukaryota</taxon>
        <taxon>Sar</taxon>
        <taxon>Stramenopiles</taxon>
        <taxon>Ochrophyta</taxon>
        <taxon>Bolidophyceae</taxon>
        <taxon>Parmales</taxon>
        <taxon>Triparmaceae</taxon>
        <taxon>Triparma</taxon>
    </lineage>
</organism>
<sequence>MISHFGLRLKDKPSELTVPEHLPSSQLPSSHLPPINEVLLNDYMDFVVSFLKADKRETTERLEDFYSVQTMLSLSRAPSLSKTVQPPFYLRKSNQTITSYPLSPPCKQNYVLNLTSIAASSANLPRTPVTLTGLTLEGTPITTTLAILSSKLEFGSINVILGTDSTYELSGKGVDVTGYYQPIGESYGEDDEYDGYDDLEGYDPEYEKVLEQAEEEMLAGVKDEEEEEEEEDSEDDSNLERVYYLGKKKGYNSEDTSESESEEEEEVAPPEPPKPEPKQEPEKEGKKKKKKKKRKNSGGDDNNSNAKYAKWKS</sequence>
<feature type="compositionally biased region" description="Basic residues" evidence="1">
    <location>
        <begin position="286"/>
        <end position="296"/>
    </location>
</feature>
<evidence type="ECO:0000313" key="2">
    <source>
        <dbReference type="EMBL" id="GMH80715.1"/>
    </source>
</evidence>
<accession>A0A9W7B3A8</accession>
<dbReference type="Proteomes" id="UP001165122">
    <property type="component" value="Unassembled WGS sequence"/>
</dbReference>
<feature type="compositionally biased region" description="Basic and acidic residues" evidence="1">
    <location>
        <begin position="273"/>
        <end position="285"/>
    </location>
</feature>
<comment type="caution">
    <text evidence="2">The sequence shown here is derived from an EMBL/GenBank/DDBJ whole genome shotgun (WGS) entry which is preliminary data.</text>
</comment>
<dbReference type="OrthoDB" id="10648090at2759"/>
<name>A0A9W7B3A8_9STRA</name>
<feature type="region of interest" description="Disordered" evidence="1">
    <location>
        <begin position="217"/>
        <end position="313"/>
    </location>
</feature>
<dbReference type="AlphaFoldDB" id="A0A9W7B3A8"/>
<proteinExistence type="predicted"/>
<protein>
    <recommendedName>
        <fullName evidence="4">Nucleoplasmin-like domain-containing protein</fullName>
    </recommendedName>
</protein>
<reference evidence="3" key="1">
    <citation type="journal article" date="2023" name="Commun. Biol.">
        <title>Genome analysis of Parmales, the sister group of diatoms, reveals the evolutionary specialization of diatoms from phago-mixotrophs to photoautotrophs.</title>
        <authorList>
            <person name="Ban H."/>
            <person name="Sato S."/>
            <person name="Yoshikawa S."/>
            <person name="Yamada K."/>
            <person name="Nakamura Y."/>
            <person name="Ichinomiya M."/>
            <person name="Sato N."/>
            <person name="Blanc-Mathieu R."/>
            <person name="Endo H."/>
            <person name="Kuwata A."/>
            <person name="Ogata H."/>
        </authorList>
    </citation>
    <scope>NUCLEOTIDE SEQUENCE [LARGE SCALE GENOMIC DNA]</scope>
    <source>
        <strain evidence="3">NIES 3700</strain>
    </source>
</reference>
<evidence type="ECO:0000256" key="1">
    <source>
        <dbReference type="SAM" id="MobiDB-lite"/>
    </source>
</evidence>
<evidence type="ECO:0008006" key="4">
    <source>
        <dbReference type="Google" id="ProtNLM"/>
    </source>
</evidence>
<gene>
    <name evidence="2" type="ORF">TrLO_g12413</name>
</gene>
<keyword evidence="3" id="KW-1185">Reference proteome</keyword>
<dbReference type="EMBL" id="BRXW01001018">
    <property type="protein sequence ID" value="GMH80715.1"/>
    <property type="molecule type" value="Genomic_DNA"/>
</dbReference>